<evidence type="ECO:0000313" key="3">
    <source>
        <dbReference type="Proteomes" id="UP000683511"/>
    </source>
</evidence>
<feature type="region of interest" description="Disordered" evidence="1">
    <location>
        <begin position="355"/>
        <end position="433"/>
    </location>
</feature>
<keyword evidence="3" id="KW-1185">Reference proteome</keyword>
<dbReference type="Gene3D" id="3.30.1150.10">
    <property type="match status" value="1"/>
</dbReference>
<dbReference type="RefSeq" id="WP_190601152.1">
    <property type="nucleotide sequence ID" value="NZ_CP021056.1"/>
</dbReference>
<organism evidence="2 3">
    <name type="scientific">Richelia sinica FACHB-800</name>
    <dbReference type="NCBI Taxonomy" id="1357546"/>
    <lineage>
        <taxon>Bacteria</taxon>
        <taxon>Bacillati</taxon>
        <taxon>Cyanobacteriota</taxon>
        <taxon>Cyanophyceae</taxon>
        <taxon>Nostocales</taxon>
        <taxon>Nostocaceae</taxon>
        <taxon>Richelia</taxon>
    </lineage>
</organism>
<proteinExistence type="predicted"/>
<feature type="region of interest" description="Disordered" evidence="1">
    <location>
        <begin position="243"/>
        <end position="275"/>
    </location>
</feature>
<dbReference type="AlphaFoldDB" id="A0A975T4N5"/>
<feature type="compositionally biased region" description="Polar residues" evidence="1">
    <location>
        <begin position="62"/>
        <end position="78"/>
    </location>
</feature>
<feature type="compositionally biased region" description="Polar residues" evidence="1">
    <location>
        <begin position="365"/>
        <end position="388"/>
    </location>
</feature>
<accession>A0A975T4N5</accession>
<feature type="compositionally biased region" description="Basic and acidic residues" evidence="1">
    <location>
        <begin position="423"/>
        <end position="433"/>
    </location>
</feature>
<dbReference type="EMBL" id="CP021056">
    <property type="protein sequence ID" value="QXE21999.1"/>
    <property type="molecule type" value="Genomic_DNA"/>
</dbReference>
<dbReference type="Proteomes" id="UP000683511">
    <property type="component" value="Chromosome"/>
</dbReference>
<gene>
    <name evidence="2" type="ORF">B6N60_00677</name>
</gene>
<evidence type="ECO:0000256" key="1">
    <source>
        <dbReference type="SAM" id="MobiDB-lite"/>
    </source>
</evidence>
<feature type="compositionally biased region" description="Low complexity" evidence="1">
    <location>
        <begin position="251"/>
        <end position="263"/>
    </location>
</feature>
<protein>
    <recommendedName>
        <fullName evidence="4">TonB C-terminal domain-containing protein</fullName>
    </recommendedName>
</protein>
<feature type="compositionally biased region" description="Polar residues" evidence="1">
    <location>
        <begin position="43"/>
        <end position="54"/>
    </location>
</feature>
<feature type="region of interest" description="Disordered" evidence="1">
    <location>
        <begin position="158"/>
        <end position="225"/>
    </location>
</feature>
<feature type="region of interest" description="Disordered" evidence="1">
    <location>
        <begin position="42"/>
        <end position="80"/>
    </location>
</feature>
<evidence type="ECO:0000313" key="2">
    <source>
        <dbReference type="EMBL" id="QXE21999.1"/>
    </source>
</evidence>
<reference evidence="2" key="1">
    <citation type="submission" date="2017-04" db="EMBL/GenBank/DDBJ databases">
        <title>Genome deletions in a multicellular cyanobacterial endosymbiont for morphological adaptation in marine diatoms.</title>
        <authorList>
            <person name="Wang Y."/>
            <person name="Gao H."/>
            <person name="Li R."/>
            <person name="Xu X."/>
        </authorList>
    </citation>
    <scope>NUCLEOTIDE SEQUENCE</scope>
    <source>
        <strain evidence="2">FACHB 800</strain>
    </source>
</reference>
<name>A0A975T4N5_9NOST</name>
<dbReference type="KEGG" id="rsin:B6N60_00677"/>
<feature type="compositionally biased region" description="Polar residues" evidence="1">
    <location>
        <begin position="208"/>
        <end position="220"/>
    </location>
</feature>
<sequence length="456" mass="49277">MSYVSLLKNIPEIVSQPTGIAAIASLGLHGAIALMVPLMPVDSSKSQNPNSSETVGLMELSPSDQSRLPQTPITSQVPIPQPQLPLQQQLPPANLGNPSTVLPPIDPALSGQGALPSVPRSAANYTLSSLPQRQYLQRFSRNNFQADISDLQLKSTFSPSTSSLVAPESPTIRETQPLDINRLPQVQTNNNIPIEPLKNPSPEPIDIGSTTTPQNVSQLPTVPGGENNVRIAQNNNSSVTAYAQPTAVPGSSTTPTPDLPTSPQNTTQPSAESTKKETIIARLNSYNNLRRQIQQEYPKASEKAVIRETIATEKPGQEGLVLGRLVVDGDGKVLDIKFQEDSVSPELKLKARQFFSANPPKGDKQTTSSYPFQLRFQNNRTITPSTPATPEKESPAQPETNNQPESSTTTTLKPASNSPENTQKTEIDADSSEKLILKLRSIKQERENSTNSTILK</sequence>
<evidence type="ECO:0008006" key="4">
    <source>
        <dbReference type="Google" id="ProtNLM"/>
    </source>
</evidence>
<feature type="compositionally biased region" description="Polar residues" evidence="1">
    <location>
        <begin position="397"/>
        <end position="422"/>
    </location>
</feature>